<evidence type="ECO:0000313" key="5">
    <source>
        <dbReference type="Proteomes" id="UP001302367"/>
    </source>
</evidence>
<feature type="domain" description="Cupin type-2" evidence="1">
    <location>
        <begin position="83"/>
        <end position="155"/>
    </location>
</feature>
<proteinExistence type="predicted"/>
<evidence type="ECO:0000259" key="1">
    <source>
        <dbReference type="Pfam" id="PF07883"/>
    </source>
</evidence>
<dbReference type="AlphaFoldDB" id="A0A2G5I999"/>
<dbReference type="InterPro" id="IPR013096">
    <property type="entry name" value="Cupin_2"/>
</dbReference>
<evidence type="ECO:0000313" key="3">
    <source>
        <dbReference type="EMBL" id="WPA97778.1"/>
    </source>
</evidence>
<dbReference type="InterPro" id="IPR014710">
    <property type="entry name" value="RmlC-like_jellyroll"/>
</dbReference>
<evidence type="ECO:0000313" key="4">
    <source>
        <dbReference type="Proteomes" id="UP000230605"/>
    </source>
</evidence>
<gene>
    <name evidence="2" type="ORF">CB0940_02098</name>
    <name evidence="3" type="ORF">RHO25_002389</name>
</gene>
<sequence>MQQLSRGLWVRATALMLSRTTRNADRNTLSLATTLLHQRSRPITNATKPDFVPSLLSVPRVSSKPGGWHPTLIHSSGEVKFTVIRLAPNGGEVPIHKHSHVWDYFMPLSGEAVIETRTKDGVKQDFEMKPGSFLAVGPEDVHRVVNKSEKEEFVFFIAQSPRAKYDFVADDGTGGEQDS</sequence>
<dbReference type="Proteomes" id="UP001302367">
    <property type="component" value="Chromosome 2"/>
</dbReference>
<dbReference type="Pfam" id="PF07883">
    <property type="entry name" value="Cupin_2"/>
    <property type="match status" value="1"/>
</dbReference>
<reference evidence="3 5" key="2">
    <citation type="submission" date="2023-09" db="EMBL/GenBank/DDBJ databases">
        <title>Complete-Gapless Cercospora beticola genome.</title>
        <authorList>
            <person name="Wyatt N.A."/>
            <person name="Spanner R.E."/>
            <person name="Bolton M.D."/>
        </authorList>
    </citation>
    <scope>NUCLEOTIDE SEQUENCE [LARGE SCALE GENOMIC DNA]</scope>
    <source>
        <strain evidence="3">Cb09-40</strain>
    </source>
</reference>
<evidence type="ECO:0000313" key="2">
    <source>
        <dbReference type="EMBL" id="PIB01340.1"/>
    </source>
</evidence>
<name>A0A2G5I999_CERBT</name>
<organism evidence="2 4">
    <name type="scientific">Cercospora beticola</name>
    <name type="common">Sugarbeet leaf spot fungus</name>
    <dbReference type="NCBI Taxonomy" id="122368"/>
    <lineage>
        <taxon>Eukaryota</taxon>
        <taxon>Fungi</taxon>
        <taxon>Dikarya</taxon>
        <taxon>Ascomycota</taxon>
        <taxon>Pezizomycotina</taxon>
        <taxon>Dothideomycetes</taxon>
        <taxon>Dothideomycetidae</taxon>
        <taxon>Mycosphaerellales</taxon>
        <taxon>Mycosphaerellaceae</taxon>
        <taxon>Cercospora</taxon>
    </lineage>
</organism>
<dbReference type="CDD" id="cd02208">
    <property type="entry name" value="cupin_RmlC-like"/>
    <property type="match status" value="1"/>
</dbReference>
<reference evidence="2 4" key="1">
    <citation type="submission" date="2015-10" db="EMBL/GenBank/DDBJ databases">
        <title>The cercosporin biosynthetic gene cluster was horizontally transferred to several fungal lineages and shown to be expanded in Cercospora beticola based on microsynteny with recipient genomes.</title>
        <authorList>
            <person name="De Jonge R."/>
            <person name="Ebert M.K."/>
            <person name="Suttle J.C."/>
            <person name="Jurick Ii W.M."/>
            <person name="Secor G.A."/>
            <person name="Thomma B.P."/>
            <person name="Van De Peer Y."/>
            <person name="Bolton M.D."/>
        </authorList>
    </citation>
    <scope>NUCLEOTIDE SEQUENCE [LARGE SCALE GENOMIC DNA]</scope>
    <source>
        <strain evidence="2 4">09-40</strain>
    </source>
</reference>
<keyword evidence="5" id="KW-1185">Reference proteome</keyword>
<dbReference type="EMBL" id="LKMD01000100">
    <property type="protein sequence ID" value="PIB01340.1"/>
    <property type="molecule type" value="Genomic_DNA"/>
</dbReference>
<protein>
    <recommendedName>
        <fullName evidence="1">Cupin type-2 domain-containing protein</fullName>
    </recommendedName>
</protein>
<dbReference type="OrthoDB" id="3815501at2759"/>
<accession>A0A2G5I999</accession>
<dbReference type="EMBL" id="CP134185">
    <property type="protein sequence ID" value="WPA97778.1"/>
    <property type="molecule type" value="Genomic_DNA"/>
</dbReference>
<dbReference type="Proteomes" id="UP000230605">
    <property type="component" value="Chromosome 1"/>
</dbReference>
<dbReference type="SUPFAM" id="SSF51182">
    <property type="entry name" value="RmlC-like cupins"/>
    <property type="match status" value="1"/>
</dbReference>
<dbReference type="InterPro" id="IPR011051">
    <property type="entry name" value="RmlC_Cupin_sf"/>
</dbReference>
<dbReference type="Gene3D" id="2.60.120.10">
    <property type="entry name" value="Jelly Rolls"/>
    <property type="match status" value="1"/>
</dbReference>